<dbReference type="InterPro" id="IPR047741">
    <property type="entry name" value="DIP1984-like"/>
</dbReference>
<evidence type="ECO:0000313" key="2">
    <source>
        <dbReference type="EMBL" id="GHD11244.1"/>
    </source>
</evidence>
<sequence>MKLAEALVLRSDVAKRMEQVKARALRNAKVQEGDQPAEDPSALMDEYDRLAAELESLISRINRTNSTTPFMGETLTEALAKRDVLRLRQAAWRDVADRATVVQTIQTKSEVRFRSALDVRAAQKQADDLSRDLRNLDAKIQEANWLTPLSE</sequence>
<feature type="coiled-coil region" evidence="1">
    <location>
        <begin position="119"/>
        <end position="146"/>
    </location>
</feature>
<dbReference type="RefSeq" id="WP_189502748.1">
    <property type="nucleotide sequence ID" value="NZ_BMZQ01000001.1"/>
</dbReference>
<gene>
    <name evidence="2" type="ORF">GCM10016234_14180</name>
</gene>
<proteinExistence type="predicted"/>
<dbReference type="Pfam" id="PF20935">
    <property type="entry name" value="DUF6847"/>
    <property type="match status" value="1"/>
</dbReference>
<dbReference type="CDD" id="cd12208">
    <property type="entry name" value="DIP1984-like"/>
    <property type="match status" value="1"/>
</dbReference>
<protein>
    <recommendedName>
        <fullName evidence="4">Septicolysin</fullName>
    </recommendedName>
</protein>
<dbReference type="Proteomes" id="UP000630142">
    <property type="component" value="Unassembled WGS sequence"/>
</dbReference>
<evidence type="ECO:0000256" key="1">
    <source>
        <dbReference type="SAM" id="Coils"/>
    </source>
</evidence>
<reference evidence="2" key="1">
    <citation type="journal article" date="2014" name="Int. J. Syst. Evol. Microbiol.">
        <title>Complete genome sequence of Corynebacterium casei LMG S-19264T (=DSM 44701T), isolated from a smear-ripened cheese.</title>
        <authorList>
            <consortium name="US DOE Joint Genome Institute (JGI-PGF)"/>
            <person name="Walter F."/>
            <person name="Albersmeier A."/>
            <person name="Kalinowski J."/>
            <person name="Ruckert C."/>
        </authorList>
    </citation>
    <scope>NUCLEOTIDE SEQUENCE</scope>
    <source>
        <strain evidence="2">KCTC 42249</strain>
    </source>
</reference>
<keyword evidence="1" id="KW-0175">Coiled coil</keyword>
<dbReference type="Gene3D" id="6.10.320.10">
    <property type="match status" value="1"/>
</dbReference>
<organism evidence="2 3">
    <name type="scientific">Tianweitania populi</name>
    <dbReference type="NCBI Taxonomy" id="1607949"/>
    <lineage>
        <taxon>Bacteria</taxon>
        <taxon>Pseudomonadati</taxon>
        <taxon>Pseudomonadota</taxon>
        <taxon>Alphaproteobacteria</taxon>
        <taxon>Hyphomicrobiales</taxon>
        <taxon>Phyllobacteriaceae</taxon>
        <taxon>Tianweitania</taxon>
    </lineage>
</organism>
<keyword evidence="3" id="KW-1185">Reference proteome</keyword>
<evidence type="ECO:0008006" key="4">
    <source>
        <dbReference type="Google" id="ProtNLM"/>
    </source>
</evidence>
<name>A0A8J3GJY7_9HYPH</name>
<dbReference type="AlphaFoldDB" id="A0A8J3GJY7"/>
<comment type="caution">
    <text evidence="2">The sequence shown here is derived from an EMBL/GenBank/DDBJ whole genome shotgun (WGS) entry which is preliminary data.</text>
</comment>
<dbReference type="NCBIfam" id="NF038048">
    <property type="entry name" value="DIP1984_fam"/>
    <property type="match status" value="1"/>
</dbReference>
<evidence type="ECO:0000313" key="3">
    <source>
        <dbReference type="Proteomes" id="UP000630142"/>
    </source>
</evidence>
<dbReference type="EMBL" id="BMZQ01000001">
    <property type="protein sequence ID" value="GHD11244.1"/>
    <property type="molecule type" value="Genomic_DNA"/>
</dbReference>
<accession>A0A8J3GJY7</accession>
<reference evidence="2" key="2">
    <citation type="submission" date="2020-09" db="EMBL/GenBank/DDBJ databases">
        <authorList>
            <person name="Sun Q."/>
            <person name="Kim S."/>
        </authorList>
    </citation>
    <scope>NUCLEOTIDE SEQUENCE</scope>
    <source>
        <strain evidence="2">KCTC 42249</strain>
    </source>
</reference>